<feature type="region of interest" description="Disordered" evidence="1">
    <location>
        <begin position="1"/>
        <end position="55"/>
    </location>
</feature>
<dbReference type="RefSeq" id="WP_245974044.1">
    <property type="nucleotide sequence ID" value="NZ_QTTT01000001.1"/>
</dbReference>
<keyword evidence="5" id="KW-1185">Reference proteome</keyword>
<keyword evidence="2" id="KW-0812">Transmembrane</keyword>
<accession>A0A3D9SRV4</accession>
<feature type="region of interest" description="Disordered" evidence="1">
    <location>
        <begin position="181"/>
        <end position="204"/>
    </location>
</feature>
<evidence type="ECO:0000256" key="1">
    <source>
        <dbReference type="SAM" id="MobiDB-lite"/>
    </source>
</evidence>
<feature type="compositionally biased region" description="Acidic residues" evidence="1">
    <location>
        <begin position="157"/>
        <end position="167"/>
    </location>
</feature>
<feature type="compositionally biased region" description="Basic and acidic residues" evidence="1">
    <location>
        <begin position="1"/>
        <end position="14"/>
    </location>
</feature>
<feature type="region of interest" description="Disordered" evidence="1">
    <location>
        <begin position="89"/>
        <end position="132"/>
    </location>
</feature>
<evidence type="ECO:0000313" key="4">
    <source>
        <dbReference type="EMBL" id="REE95695.1"/>
    </source>
</evidence>
<organism evidence="4 5">
    <name type="scientific">Thermomonospora umbrina</name>
    <dbReference type="NCBI Taxonomy" id="111806"/>
    <lineage>
        <taxon>Bacteria</taxon>
        <taxon>Bacillati</taxon>
        <taxon>Actinomycetota</taxon>
        <taxon>Actinomycetes</taxon>
        <taxon>Streptosporangiales</taxon>
        <taxon>Thermomonosporaceae</taxon>
        <taxon>Thermomonospora</taxon>
    </lineage>
</organism>
<dbReference type="PROSITE" id="PS50965">
    <property type="entry name" value="NERD"/>
    <property type="match status" value="1"/>
</dbReference>
<dbReference type="Proteomes" id="UP000256661">
    <property type="component" value="Unassembled WGS sequence"/>
</dbReference>
<name>A0A3D9SRV4_9ACTN</name>
<protein>
    <submittedName>
        <fullName evidence="4">Nuclease-like protein</fullName>
    </submittedName>
</protein>
<gene>
    <name evidence="4" type="ORF">DFJ69_1104</name>
</gene>
<dbReference type="InterPro" id="IPR011528">
    <property type="entry name" value="NERD"/>
</dbReference>
<feature type="domain" description="NERD" evidence="3">
    <location>
        <begin position="267"/>
        <end position="387"/>
    </location>
</feature>
<feature type="transmembrane region" description="Helical" evidence="2">
    <location>
        <begin position="223"/>
        <end position="250"/>
    </location>
</feature>
<proteinExistence type="predicted"/>
<sequence>MATTERGDHGKGHPTEPTFGGTEHGVHEHGVTPGRALPGLTESGAVAPGGPEHGIEHGIERAVEHGHVDQGRADLGHVGRGGTDHVAVHGMTAPGGPESDRPGFDGPVFDGPEPDASERRTSRRGGPHQDRLVFDGSRLNVDAVRAPERETPSFEEPPFEESPFEEPSFDEAAFDKPAAEGRVRRRGAPWSRAGFPGGLRPSGSPAEMLADPRVRQWAPRAGVALLIGLVSMPIFGVRMGLGLAVALFAADVYRRSRRTSSVVAWQKSSAAERRTERQLGRLAKNGYHILHARAVPRDDEGVSDGKIDHLVVGPSGVYAIDSEKWDRRLPVRTLSHRKLFHGPFNKKDRLDEARWEARQASKMLTQQVGFEVPVQPSVAIYGPSIPWKVMRVRDVDVYAGNRARSYLRRRPKILTETDVRRIFQAAESALPPKYPTDV</sequence>
<dbReference type="EMBL" id="QTTT01000001">
    <property type="protein sequence ID" value="REE95695.1"/>
    <property type="molecule type" value="Genomic_DNA"/>
</dbReference>
<evidence type="ECO:0000259" key="3">
    <source>
        <dbReference type="PROSITE" id="PS50965"/>
    </source>
</evidence>
<reference evidence="4 5" key="1">
    <citation type="submission" date="2018-08" db="EMBL/GenBank/DDBJ databases">
        <title>Sequencing the genomes of 1000 actinobacteria strains.</title>
        <authorList>
            <person name="Klenk H.-P."/>
        </authorList>
    </citation>
    <scope>NUCLEOTIDE SEQUENCE [LARGE SCALE GENOMIC DNA]</scope>
    <source>
        <strain evidence="4 5">DSM 43927</strain>
    </source>
</reference>
<comment type="caution">
    <text evidence="4">The sequence shown here is derived from an EMBL/GenBank/DDBJ whole genome shotgun (WGS) entry which is preliminary data.</text>
</comment>
<dbReference type="AlphaFoldDB" id="A0A3D9SRV4"/>
<dbReference type="Pfam" id="PF08378">
    <property type="entry name" value="NERD"/>
    <property type="match status" value="1"/>
</dbReference>
<keyword evidence="2" id="KW-0472">Membrane</keyword>
<feature type="region of interest" description="Disordered" evidence="1">
    <location>
        <begin position="145"/>
        <end position="167"/>
    </location>
</feature>
<evidence type="ECO:0000313" key="5">
    <source>
        <dbReference type="Proteomes" id="UP000256661"/>
    </source>
</evidence>
<evidence type="ECO:0000256" key="2">
    <source>
        <dbReference type="SAM" id="Phobius"/>
    </source>
</evidence>
<keyword evidence="2" id="KW-1133">Transmembrane helix</keyword>